<dbReference type="SUPFAM" id="SSF82171">
    <property type="entry name" value="DPP6 N-terminal domain-like"/>
    <property type="match status" value="1"/>
</dbReference>
<dbReference type="PROSITE" id="PS01068">
    <property type="entry name" value="OMPA_1"/>
    <property type="match status" value="1"/>
</dbReference>
<dbReference type="EMBL" id="LRPC01000001">
    <property type="protein sequence ID" value="KYG78338.1"/>
    <property type="molecule type" value="Genomic_DNA"/>
</dbReference>
<dbReference type="OrthoDB" id="1488841at2"/>
<dbReference type="Proteomes" id="UP000075606">
    <property type="component" value="Unassembled WGS sequence"/>
</dbReference>
<evidence type="ECO:0000259" key="5">
    <source>
        <dbReference type="PROSITE" id="PS51123"/>
    </source>
</evidence>
<sequence length="667" mass="76159">MIKRGSILVLVLFCFTPLAVNGQFFGKKKKRKTEKVELSSDSVSIDITNLVFKNINGDPVYYDKKLQSKIEELDKAQKWEELYPLLTEYVSNFGTQNFAHQTYYLWRLAKLTEIFGSPAQAKPLYALVLKHHRKGLNISEVLARYDSLDGNKKQYFVPLDYYYDLVEFRRQVDTLIPPRGVLTTMGPMVNSGHEDYAPMVSKGDSLLIFTSKRNSVNTGINKYINEDIFITSLQNNNWGKAEMFERINSRYNEGSGYLTRSGTELFFSRCESPEGFGNCDLYYSQLQGDTLWTEPENLGETVNSDGWDSHPTLNVTEDTLYFSSDRRGGFGLADIYYSVKRGKGKWSKAMNLGPIVNTRLNEVSPFFHPQHNVLYFSSNGHLLNFGDYDIYKSYKIEGAWSEPVNIGPLVNGKGTEFYFSIDNKSEYIYYARSEEESMKNLDLYSFPLPMEGQPLATTRFTGKIQTLTGKIPQNAVVSIIDLDEGVEVAPKFAREDGTFEFDLINNRNYLLIVQGDDIFRLEKLFFLDGDMEYTGIVERVASTIEFASLEFKNGSAEILPEMHTDLQKVIDFLIDHPTFNLNISGHTDSSGNALLNLKLSQQRADAIKRYISNTGNIEESRIFAIGYGSEKPIVKEEKTDEDRKLNRRVEFEIYRDPPKDQINSTGN</sequence>
<evidence type="ECO:0000256" key="4">
    <source>
        <dbReference type="PROSITE-ProRule" id="PRU00473"/>
    </source>
</evidence>
<dbReference type="Gene3D" id="3.30.1330.60">
    <property type="entry name" value="OmpA-like domain"/>
    <property type="match status" value="1"/>
</dbReference>
<keyword evidence="7" id="KW-1185">Reference proteome</keyword>
<dbReference type="GO" id="GO:0009279">
    <property type="term" value="C:cell outer membrane"/>
    <property type="evidence" value="ECO:0007669"/>
    <property type="project" value="UniProtKB-SubCell"/>
</dbReference>
<dbReference type="InterPro" id="IPR036737">
    <property type="entry name" value="OmpA-like_sf"/>
</dbReference>
<keyword evidence="3" id="KW-0998">Cell outer membrane</keyword>
<dbReference type="Pfam" id="PF00691">
    <property type="entry name" value="OmpA"/>
    <property type="match status" value="1"/>
</dbReference>
<reference evidence="6 7" key="1">
    <citation type="submission" date="2016-01" db="EMBL/GenBank/DDBJ databases">
        <title>Genome sequencing of Roseivirga spongicola UST030701-084.</title>
        <authorList>
            <person name="Selvaratnam C."/>
            <person name="Thevarajoo S."/>
            <person name="Goh K.M."/>
            <person name="Ee R."/>
            <person name="Chan K.-G."/>
            <person name="Chong C.S."/>
        </authorList>
    </citation>
    <scope>NUCLEOTIDE SEQUENCE [LARGE SCALE GENOMIC DNA]</scope>
    <source>
        <strain evidence="6 7">UST030701-084</strain>
    </source>
</reference>
<gene>
    <name evidence="6" type="ORF">AWW68_06105</name>
</gene>
<keyword evidence="2 4" id="KW-0472">Membrane</keyword>
<dbReference type="Pfam" id="PF07676">
    <property type="entry name" value="PD40"/>
    <property type="match status" value="1"/>
</dbReference>
<evidence type="ECO:0000256" key="1">
    <source>
        <dbReference type="ARBA" id="ARBA00004442"/>
    </source>
</evidence>
<name>A0A150XHY2_9BACT</name>
<dbReference type="AlphaFoldDB" id="A0A150XHY2"/>
<dbReference type="SUPFAM" id="SSF103088">
    <property type="entry name" value="OmpA-like"/>
    <property type="match status" value="1"/>
</dbReference>
<dbReference type="PANTHER" id="PTHR30329:SF21">
    <property type="entry name" value="LIPOPROTEIN YIAD-RELATED"/>
    <property type="match status" value="1"/>
</dbReference>
<dbReference type="STRING" id="333140.AWW68_06105"/>
<evidence type="ECO:0000313" key="7">
    <source>
        <dbReference type="Proteomes" id="UP000075606"/>
    </source>
</evidence>
<dbReference type="PROSITE" id="PS51123">
    <property type="entry name" value="OMPA_2"/>
    <property type="match status" value="1"/>
</dbReference>
<dbReference type="InterPro" id="IPR006665">
    <property type="entry name" value="OmpA-like"/>
</dbReference>
<proteinExistence type="predicted"/>
<evidence type="ECO:0000256" key="3">
    <source>
        <dbReference type="ARBA" id="ARBA00023237"/>
    </source>
</evidence>
<evidence type="ECO:0000256" key="2">
    <source>
        <dbReference type="ARBA" id="ARBA00023136"/>
    </source>
</evidence>
<protein>
    <recommendedName>
        <fullName evidence="5">OmpA-like domain-containing protein</fullName>
    </recommendedName>
</protein>
<comment type="caution">
    <text evidence="6">The sequence shown here is derived from an EMBL/GenBank/DDBJ whole genome shotgun (WGS) entry which is preliminary data.</text>
</comment>
<dbReference type="PRINTS" id="PR01021">
    <property type="entry name" value="OMPADOMAIN"/>
</dbReference>
<comment type="subcellular location">
    <subcellularLocation>
        <location evidence="1">Cell outer membrane</location>
    </subcellularLocation>
</comment>
<feature type="domain" description="OmpA-like" evidence="5">
    <location>
        <begin position="538"/>
        <end position="657"/>
    </location>
</feature>
<dbReference type="RefSeq" id="WP_068217894.1">
    <property type="nucleotide sequence ID" value="NZ_LRPC01000001.1"/>
</dbReference>
<dbReference type="PANTHER" id="PTHR30329">
    <property type="entry name" value="STATOR ELEMENT OF FLAGELLAR MOTOR COMPLEX"/>
    <property type="match status" value="1"/>
</dbReference>
<dbReference type="InterPro" id="IPR050330">
    <property type="entry name" value="Bact_OuterMem_StrucFunc"/>
</dbReference>
<organism evidence="6 7">
    <name type="scientific">Roseivirga spongicola</name>
    <dbReference type="NCBI Taxonomy" id="333140"/>
    <lineage>
        <taxon>Bacteria</taxon>
        <taxon>Pseudomonadati</taxon>
        <taxon>Bacteroidota</taxon>
        <taxon>Cytophagia</taxon>
        <taxon>Cytophagales</taxon>
        <taxon>Roseivirgaceae</taxon>
        <taxon>Roseivirga</taxon>
    </lineage>
</organism>
<dbReference type="InterPro" id="IPR006690">
    <property type="entry name" value="OMPA-like_CS"/>
</dbReference>
<dbReference type="InterPro" id="IPR006664">
    <property type="entry name" value="OMP_bac"/>
</dbReference>
<evidence type="ECO:0000313" key="6">
    <source>
        <dbReference type="EMBL" id="KYG78338.1"/>
    </source>
</evidence>
<dbReference type="CDD" id="cd07185">
    <property type="entry name" value="OmpA_C-like"/>
    <property type="match status" value="1"/>
</dbReference>
<accession>A0A150XHY2</accession>
<dbReference type="InterPro" id="IPR011659">
    <property type="entry name" value="WD40"/>
</dbReference>